<keyword evidence="6 7" id="KW-0472">Membrane</keyword>
<feature type="transmembrane region" description="Helical" evidence="7">
    <location>
        <begin position="43"/>
        <end position="63"/>
    </location>
</feature>
<keyword evidence="2 7" id="KW-0813">Transport</keyword>
<evidence type="ECO:0000313" key="9">
    <source>
        <dbReference type="EMBL" id="MYH60494.1"/>
    </source>
</evidence>
<protein>
    <submittedName>
        <fullName evidence="9">Carbohydrate ABC transporter permease</fullName>
    </submittedName>
</protein>
<dbReference type="PANTHER" id="PTHR43744:SF9">
    <property type="entry name" value="POLYGALACTURONAN_RHAMNOGALACTURONAN TRANSPORT SYSTEM PERMEASE PROTEIN YTCP"/>
    <property type="match status" value="1"/>
</dbReference>
<dbReference type="Gene3D" id="1.10.3720.10">
    <property type="entry name" value="MetI-like"/>
    <property type="match status" value="1"/>
</dbReference>
<sequence length="293" mass="32922">MIQDKSFASRIFDVGNYLILFLFGLACLFPMVHVIAVSLSNRAASMGGFVTLWPLGTTFQNYLEILEAGPVYKAFLVSVTRTVLGTSINMAMTVLAAYPLSKSSEELKGRSVFMWVVLIAMLFNGGLIPWWMVIRNLGLLNSLWALVLPGALPIWNVILLMNFFREIPKELEEAAIIDGASYWGTLYYVYLPLSVPALATLTLFAAVFHWNAWFDGMVLIMDNEKYPIMTFLRTVVVDMNLQILTVNMEDIYNLSDRSIRAANIVVATVPILIVYPFLQRYFIHGIRLGAVKG</sequence>
<evidence type="ECO:0000256" key="1">
    <source>
        <dbReference type="ARBA" id="ARBA00004651"/>
    </source>
</evidence>
<comment type="subcellular location">
    <subcellularLocation>
        <location evidence="1 7">Cell membrane</location>
        <topology evidence="1 7">Multi-pass membrane protein</topology>
    </subcellularLocation>
</comment>
<dbReference type="InterPro" id="IPR035906">
    <property type="entry name" value="MetI-like_sf"/>
</dbReference>
<reference evidence="9" key="1">
    <citation type="submission" date="2019-09" db="EMBL/GenBank/DDBJ databases">
        <title>Characterisation of the sponge microbiome using genome-centric metagenomics.</title>
        <authorList>
            <person name="Engelberts J.P."/>
            <person name="Robbins S.J."/>
            <person name="De Goeij J.M."/>
            <person name="Aranda M."/>
            <person name="Bell S.C."/>
            <person name="Webster N.S."/>
        </authorList>
    </citation>
    <scope>NUCLEOTIDE SEQUENCE</scope>
    <source>
        <strain evidence="9">SB0675_bin_29</strain>
    </source>
</reference>
<feature type="transmembrane region" description="Helical" evidence="7">
    <location>
        <begin position="185"/>
        <end position="208"/>
    </location>
</feature>
<feature type="transmembrane region" description="Helical" evidence="7">
    <location>
        <begin position="75"/>
        <end position="100"/>
    </location>
</feature>
<organism evidence="9">
    <name type="scientific">Caldilineaceae bacterium SB0675_bin_29</name>
    <dbReference type="NCBI Taxonomy" id="2605266"/>
    <lineage>
        <taxon>Bacteria</taxon>
        <taxon>Bacillati</taxon>
        <taxon>Chloroflexota</taxon>
        <taxon>Caldilineae</taxon>
        <taxon>Caldilineales</taxon>
        <taxon>Caldilineaceae</taxon>
    </lineage>
</organism>
<dbReference type="InterPro" id="IPR000515">
    <property type="entry name" value="MetI-like"/>
</dbReference>
<dbReference type="Pfam" id="PF00528">
    <property type="entry name" value="BPD_transp_1"/>
    <property type="match status" value="1"/>
</dbReference>
<dbReference type="SUPFAM" id="SSF161098">
    <property type="entry name" value="MetI-like"/>
    <property type="match status" value="1"/>
</dbReference>
<evidence type="ECO:0000256" key="4">
    <source>
        <dbReference type="ARBA" id="ARBA00022692"/>
    </source>
</evidence>
<feature type="domain" description="ABC transmembrane type-1" evidence="8">
    <location>
        <begin position="75"/>
        <end position="278"/>
    </location>
</feature>
<dbReference type="PROSITE" id="PS51257">
    <property type="entry name" value="PROKAR_LIPOPROTEIN"/>
    <property type="match status" value="1"/>
</dbReference>
<evidence type="ECO:0000259" key="8">
    <source>
        <dbReference type="PROSITE" id="PS50928"/>
    </source>
</evidence>
<keyword evidence="5 7" id="KW-1133">Transmembrane helix</keyword>
<evidence type="ECO:0000256" key="6">
    <source>
        <dbReference type="ARBA" id="ARBA00023136"/>
    </source>
</evidence>
<gene>
    <name evidence="9" type="ORF">F4148_01545</name>
</gene>
<dbReference type="PANTHER" id="PTHR43744">
    <property type="entry name" value="ABC TRANSPORTER PERMEASE PROTEIN MG189-RELATED-RELATED"/>
    <property type="match status" value="1"/>
</dbReference>
<feature type="transmembrane region" description="Helical" evidence="7">
    <location>
        <begin position="143"/>
        <end position="164"/>
    </location>
</feature>
<accession>A0A6B1G2R0</accession>
<dbReference type="CDD" id="cd06261">
    <property type="entry name" value="TM_PBP2"/>
    <property type="match status" value="1"/>
</dbReference>
<dbReference type="EMBL" id="VYDA01000055">
    <property type="protein sequence ID" value="MYH60494.1"/>
    <property type="molecule type" value="Genomic_DNA"/>
</dbReference>
<evidence type="ECO:0000256" key="7">
    <source>
        <dbReference type="RuleBase" id="RU363032"/>
    </source>
</evidence>
<feature type="transmembrane region" description="Helical" evidence="7">
    <location>
        <begin position="17"/>
        <end position="36"/>
    </location>
</feature>
<proteinExistence type="inferred from homology"/>
<evidence type="ECO:0000256" key="3">
    <source>
        <dbReference type="ARBA" id="ARBA00022475"/>
    </source>
</evidence>
<comment type="similarity">
    <text evidence="7">Belongs to the binding-protein-dependent transport system permease family.</text>
</comment>
<dbReference type="AlphaFoldDB" id="A0A6B1G2R0"/>
<evidence type="ECO:0000256" key="5">
    <source>
        <dbReference type="ARBA" id="ARBA00022989"/>
    </source>
</evidence>
<feature type="transmembrane region" description="Helical" evidence="7">
    <location>
        <begin position="259"/>
        <end position="278"/>
    </location>
</feature>
<dbReference type="GO" id="GO:0055085">
    <property type="term" value="P:transmembrane transport"/>
    <property type="evidence" value="ECO:0007669"/>
    <property type="project" value="InterPro"/>
</dbReference>
<keyword evidence="4 7" id="KW-0812">Transmembrane</keyword>
<feature type="transmembrane region" description="Helical" evidence="7">
    <location>
        <begin position="112"/>
        <end position="131"/>
    </location>
</feature>
<dbReference type="GO" id="GO:0005886">
    <property type="term" value="C:plasma membrane"/>
    <property type="evidence" value="ECO:0007669"/>
    <property type="project" value="UniProtKB-SubCell"/>
</dbReference>
<evidence type="ECO:0000256" key="2">
    <source>
        <dbReference type="ARBA" id="ARBA00022448"/>
    </source>
</evidence>
<comment type="caution">
    <text evidence="9">The sequence shown here is derived from an EMBL/GenBank/DDBJ whole genome shotgun (WGS) entry which is preliminary data.</text>
</comment>
<name>A0A6B1G2R0_9CHLR</name>
<keyword evidence="3" id="KW-1003">Cell membrane</keyword>
<dbReference type="PROSITE" id="PS50928">
    <property type="entry name" value="ABC_TM1"/>
    <property type="match status" value="1"/>
</dbReference>